<evidence type="ECO:0000313" key="6">
    <source>
        <dbReference type="EMBL" id="MEU2124884.1"/>
    </source>
</evidence>
<evidence type="ECO:0000259" key="5">
    <source>
        <dbReference type="PROSITE" id="PS50977"/>
    </source>
</evidence>
<dbReference type="EMBL" id="JBEYBR010000069">
    <property type="protein sequence ID" value="MEU2124884.1"/>
    <property type="molecule type" value="Genomic_DNA"/>
</dbReference>
<reference evidence="6 7" key="1">
    <citation type="submission" date="2024-06" db="EMBL/GenBank/DDBJ databases">
        <title>The Natural Products Discovery Center: Release of the First 8490 Sequenced Strains for Exploring Actinobacteria Biosynthetic Diversity.</title>
        <authorList>
            <person name="Kalkreuter E."/>
            <person name="Kautsar S.A."/>
            <person name="Yang D."/>
            <person name="Bader C.D."/>
            <person name="Teijaro C.N."/>
            <person name="Fluegel L."/>
            <person name="Davis C.M."/>
            <person name="Simpson J.R."/>
            <person name="Lauterbach L."/>
            <person name="Steele A.D."/>
            <person name="Gui C."/>
            <person name="Meng S."/>
            <person name="Li G."/>
            <person name="Viehrig K."/>
            <person name="Ye F."/>
            <person name="Su P."/>
            <person name="Kiefer A.F."/>
            <person name="Nichols A."/>
            <person name="Cepeda A.J."/>
            <person name="Yan W."/>
            <person name="Fan B."/>
            <person name="Jiang Y."/>
            <person name="Adhikari A."/>
            <person name="Zheng C.-J."/>
            <person name="Schuster L."/>
            <person name="Cowan T.M."/>
            <person name="Smanski M.J."/>
            <person name="Chevrette M.G."/>
            <person name="De Carvalho L.P.S."/>
            <person name="Shen B."/>
        </authorList>
    </citation>
    <scope>NUCLEOTIDE SEQUENCE [LARGE SCALE GENOMIC DNA]</scope>
    <source>
        <strain evidence="6 7">NPDC019434</strain>
    </source>
</reference>
<name>A0ABV2XG60_9NOCA</name>
<keyword evidence="7" id="KW-1185">Reference proteome</keyword>
<dbReference type="InterPro" id="IPR001647">
    <property type="entry name" value="HTH_TetR"/>
</dbReference>
<feature type="DNA-binding region" description="H-T-H motif" evidence="4">
    <location>
        <begin position="34"/>
        <end position="53"/>
    </location>
</feature>
<feature type="domain" description="HTH tetR-type" evidence="5">
    <location>
        <begin position="12"/>
        <end position="71"/>
    </location>
</feature>
<dbReference type="InterPro" id="IPR036271">
    <property type="entry name" value="Tet_transcr_reg_TetR-rel_C_sf"/>
</dbReference>
<dbReference type="Pfam" id="PF00440">
    <property type="entry name" value="TetR_N"/>
    <property type="match status" value="1"/>
</dbReference>
<comment type="caution">
    <text evidence="6">The sequence shown here is derived from an EMBL/GenBank/DDBJ whole genome shotgun (WGS) entry which is preliminary data.</text>
</comment>
<sequence length="228" mass="24600">MSAQSLRARVRAEMIEEIKAAARERLAVDGANLSLRGVARDMGIAASALYRYFPSRDDLLTALILEAYQALAADAEAADARPPATDLRGRWMAVCSSVRDWALSHPAEYGLLYGSPVPGYAAPEDTVAPAAAVVLRLAAIAQAGVKDLEPLPLSAPLPAPVQADLRRLIEQQSSDLPEDVLDRVFVGWTQLFGLINFEVFGRLHGLVDARADYFGHHMNVMADLVGLP</sequence>
<evidence type="ECO:0000256" key="4">
    <source>
        <dbReference type="PROSITE-ProRule" id="PRU00335"/>
    </source>
</evidence>
<organism evidence="6 7">
    <name type="scientific">Nocardia niwae</name>
    <dbReference type="NCBI Taxonomy" id="626084"/>
    <lineage>
        <taxon>Bacteria</taxon>
        <taxon>Bacillati</taxon>
        <taxon>Actinomycetota</taxon>
        <taxon>Actinomycetes</taxon>
        <taxon>Mycobacteriales</taxon>
        <taxon>Nocardiaceae</taxon>
        <taxon>Nocardia</taxon>
    </lineage>
</organism>
<evidence type="ECO:0000256" key="2">
    <source>
        <dbReference type="ARBA" id="ARBA00023125"/>
    </source>
</evidence>
<gene>
    <name evidence="6" type="ORF">ABZ507_24010</name>
</gene>
<dbReference type="SUPFAM" id="SSF48498">
    <property type="entry name" value="Tetracyclin repressor-like, C-terminal domain"/>
    <property type="match status" value="1"/>
</dbReference>
<evidence type="ECO:0000256" key="1">
    <source>
        <dbReference type="ARBA" id="ARBA00023015"/>
    </source>
</evidence>
<protein>
    <submittedName>
        <fullName evidence="6">TetR/AcrR family transcriptional regulator</fullName>
    </submittedName>
</protein>
<keyword evidence="1" id="KW-0805">Transcription regulation</keyword>
<dbReference type="Gene3D" id="1.10.357.10">
    <property type="entry name" value="Tetracycline Repressor, domain 2"/>
    <property type="match status" value="1"/>
</dbReference>
<dbReference type="PROSITE" id="PS50977">
    <property type="entry name" value="HTH_TETR_2"/>
    <property type="match status" value="1"/>
</dbReference>
<dbReference type="SUPFAM" id="SSF46689">
    <property type="entry name" value="Homeodomain-like"/>
    <property type="match status" value="1"/>
</dbReference>
<evidence type="ECO:0000313" key="7">
    <source>
        <dbReference type="Proteomes" id="UP001550535"/>
    </source>
</evidence>
<dbReference type="InterPro" id="IPR025996">
    <property type="entry name" value="MT1864/Rv1816-like_C"/>
</dbReference>
<keyword evidence="3" id="KW-0804">Transcription</keyword>
<keyword evidence="2 4" id="KW-0238">DNA-binding</keyword>
<dbReference type="InterPro" id="IPR009057">
    <property type="entry name" value="Homeodomain-like_sf"/>
</dbReference>
<dbReference type="Proteomes" id="UP001550535">
    <property type="component" value="Unassembled WGS sequence"/>
</dbReference>
<dbReference type="RefSeq" id="WP_357992696.1">
    <property type="nucleotide sequence ID" value="NZ_JBEYBR010000069.1"/>
</dbReference>
<dbReference type="Pfam" id="PF13305">
    <property type="entry name" value="TetR_C_33"/>
    <property type="match status" value="1"/>
</dbReference>
<accession>A0ABV2XG60</accession>
<evidence type="ECO:0000256" key="3">
    <source>
        <dbReference type="ARBA" id="ARBA00023163"/>
    </source>
</evidence>
<proteinExistence type="predicted"/>